<sequence length="365" mass="39828">MIKRHHICLAPGALTAGGIRTAFLILAEALLARGHCVDLLVTRQVMTEVALPKGLRVIQAGTKTRNALPAATRYLAQNTPDAVISARPYIDLLMMAARALSGHQKCKLVWSFHTHQSSDYATRGVGSRLLVRSAFVASRWADSLVAVSDGVAEDIALAFLPAPRPVHTIYNPVKRADRSAAVSEPPHPWLKDKSIPVLLSIGRLVQQKDHMTLLQAFTDLRKQRPVRLLILGDGPMRSQLEAVAHSFGCAEEIDFLGHQVQPERFLSKADGLVSTSLWEGFGYVLAEALAWCCPVIAADCPSGPAEVLGHGRYGRLVPPNDPNALCCAIAQALDDPKRTYTFEDDPLDRFDPDRIAQAYLDLLEG</sequence>
<dbReference type="GO" id="GO:0016757">
    <property type="term" value="F:glycosyltransferase activity"/>
    <property type="evidence" value="ECO:0007669"/>
    <property type="project" value="InterPro"/>
</dbReference>
<dbReference type="CDD" id="cd03811">
    <property type="entry name" value="GT4_GT28_WabH-like"/>
    <property type="match status" value="1"/>
</dbReference>
<dbReference type="RefSeq" id="WP_107721424.1">
    <property type="nucleotide sequence ID" value="NZ_CP028475.1"/>
</dbReference>
<dbReference type="Gene3D" id="3.40.50.2000">
    <property type="entry name" value="Glycogen Phosphorylase B"/>
    <property type="match status" value="2"/>
</dbReference>
<feature type="domain" description="Glycosyl transferase family 1" evidence="1">
    <location>
        <begin position="190"/>
        <end position="338"/>
    </location>
</feature>
<feature type="domain" description="Glycosyltransferase subfamily 4-like N-terminal" evidence="2">
    <location>
        <begin position="17"/>
        <end position="173"/>
    </location>
</feature>
<dbReference type="Pfam" id="PF13439">
    <property type="entry name" value="Glyco_transf_4"/>
    <property type="match status" value="1"/>
</dbReference>
<dbReference type="InterPro" id="IPR028098">
    <property type="entry name" value="Glyco_trans_4-like_N"/>
</dbReference>
<evidence type="ECO:0000259" key="2">
    <source>
        <dbReference type="Pfam" id="PF13439"/>
    </source>
</evidence>
<accession>A0A2R4M673</accession>
<reference evidence="3 4" key="1">
    <citation type="submission" date="2018-03" db="EMBL/GenBank/DDBJ databases">
        <title>The Complete Genome of Celeribacter baekdonensis strain LH4, a Thiosulfate-Oxidizing Alphaproteobacterium Isolated from Gulf of Mexico Continental Slope Sediments.</title>
        <authorList>
            <person name="Flood B.E."/>
            <person name="Bailey J.V."/>
            <person name="Leprich D."/>
        </authorList>
    </citation>
    <scope>NUCLEOTIDE SEQUENCE [LARGE SCALE GENOMIC DNA]</scope>
    <source>
        <strain evidence="3 4">LH4</strain>
    </source>
</reference>
<dbReference type="InterPro" id="IPR001296">
    <property type="entry name" value="Glyco_trans_1"/>
</dbReference>
<protein>
    <submittedName>
        <fullName evidence="3">Uncharacterized protein</fullName>
    </submittedName>
</protein>
<dbReference type="AlphaFoldDB" id="A0A2R4M673"/>
<name>A0A2R4M673_9RHOB</name>
<dbReference type="SUPFAM" id="SSF53756">
    <property type="entry name" value="UDP-Glycosyltransferase/glycogen phosphorylase"/>
    <property type="match status" value="1"/>
</dbReference>
<dbReference type="EMBL" id="CP028475">
    <property type="protein sequence ID" value="AVW92597.1"/>
    <property type="molecule type" value="Genomic_DNA"/>
</dbReference>
<evidence type="ECO:0000313" key="3">
    <source>
        <dbReference type="EMBL" id="AVW92597.1"/>
    </source>
</evidence>
<dbReference type="PANTHER" id="PTHR12526">
    <property type="entry name" value="GLYCOSYLTRANSFERASE"/>
    <property type="match status" value="1"/>
</dbReference>
<proteinExistence type="predicted"/>
<organism evidence="3 4">
    <name type="scientific">Celeribacter baekdonensis</name>
    <dbReference type="NCBI Taxonomy" id="875171"/>
    <lineage>
        <taxon>Bacteria</taxon>
        <taxon>Pseudomonadati</taxon>
        <taxon>Pseudomonadota</taxon>
        <taxon>Alphaproteobacteria</taxon>
        <taxon>Rhodobacterales</taxon>
        <taxon>Roseobacteraceae</taxon>
        <taxon>Celeribacter</taxon>
    </lineage>
</organism>
<evidence type="ECO:0000313" key="4">
    <source>
        <dbReference type="Proteomes" id="UP000241447"/>
    </source>
</evidence>
<evidence type="ECO:0000259" key="1">
    <source>
        <dbReference type="Pfam" id="PF00534"/>
    </source>
</evidence>
<dbReference type="PANTHER" id="PTHR12526:SF630">
    <property type="entry name" value="GLYCOSYLTRANSFERASE"/>
    <property type="match status" value="1"/>
</dbReference>
<dbReference type="KEGG" id="cbak:DA792_17120"/>
<dbReference type="Proteomes" id="UP000241447">
    <property type="component" value="Chromosome"/>
</dbReference>
<dbReference type="Pfam" id="PF00534">
    <property type="entry name" value="Glycos_transf_1"/>
    <property type="match status" value="1"/>
</dbReference>
<gene>
    <name evidence="3" type="ORF">DA792_17120</name>
</gene>